<sequence length="274" mass="30158">MSLTDTTVELPPVGAGRPATLETRDVSAWFGDHKVLERVSLTMPPHRVTALIGPSGCGKSTYLRILNRMHELVSSAALAGEVLLDGEDIYDRGRRITHARRQIGMVFQKPNPFPAMSIYDNVLSGLKLNGIRAARADKDALVEECLTKAGLWKEVRDRLRQPGGALSGGQQQRLCIARSLAVRPRVLLMDEPCSALDPTSTRRVEQTIGELMHEVTIVIVTHNMQQAQRVSQQCAFFLAEHGTPGAVVEHGPTEAMFDSPQDERTSDYVHGRFG</sequence>
<gene>
    <name evidence="7" type="ORF">GCM10009802_67350</name>
</gene>
<dbReference type="SMART" id="SM00382">
    <property type="entry name" value="AAA"/>
    <property type="match status" value="1"/>
</dbReference>
<evidence type="ECO:0000313" key="7">
    <source>
        <dbReference type="EMBL" id="GAA1515997.1"/>
    </source>
</evidence>
<protein>
    <submittedName>
        <fullName evidence="7">Phosphate ABC transporter ATP-binding protein</fullName>
    </submittedName>
</protein>
<dbReference type="GO" id="GO:0005524">
    <property type="term" value="F:ATP binding"/>
    <property type="evidence" value="ECO:0007669"/>
    <property type="project" value="UniProtKB-KW"/>
</dbReference>
<dbReference type="PANTHER" id="PTHR43423:SF1">
    <property type="entry name" value="ABC TRANSPORTER I FAMILY MEMBER 17"/>
    <property type="match status" value="1"/>
</dbReference>
<dbReference type="InterPro" id="IPR005670">
    <property type="entry name" value="PstB-like"/>
</dbReference>
<dbReference type="EMBL" id="BAAAPF010000586">
    <property type="protein sequence ID" value="GAA1515997.1"/>
    <property type="molecule type" value="Genomic_DNA"/>
</dbReference>
<keyword evidence="1" id="KW-0813">Transport</keyword>
<dbReference type="InterPro" id="IPR027417">
    <property type="entry name" value="P-loop_NTPase"/>
</dbReference>
<comment type="caution">
    <text evidence="7">The sequence shown here is derived from an EMBL/GenBank/DDBJ whole genome shotgun (WGS) entry which is preliminary data.</text>
</comment>
<dbReference type="Gene3D" id="3.40.50.300">
    <property type="entry name" value="P-loop containing nucleotide triphosphate hydrolases"/>
    <property type="match status" value="1"/>
</dbReference>
<dbReference type="InterPro" id="IPR003593">
    <property type="entry name" value="AAA+_ATPase"/>
</dbReference>
<dbReference type="Pfam" id="PF00005">
    <property type="entry name" value="ABC_tran"/>
    <property type="match status" value="1"/>
</dbReference>
<feature type="region of interest" description="Disordered" evidence="5">
    <location>
        <begin position="251"/>
        <end position="274"/>
    </location>
</feature>
<keyword evidence="3 7" id="KW-0067">ATP-binding</keyword>
<evidence type="ECO:0000256" key="4">
    <source>
        <dbReference type="ARBA" id="ARBA00022967"/>
    </source>
</evidence>
<dbReference type="RefSeq" id="WP_344296209.1">
    <property type="nucleotide sequence ID" value="NZ_BAAAPF010000586.1"/>
</dbReference>
<evidence type="ECO:0000256" key="2">
    <source>
        <dbReference type="ARBA" id="ARBA00022741"/>
    </source>
</evidence>
<dbReference type="SUPFAM" id="SSF52540">
    <property type="entry name" value="P-loop containing nucleoside triphosphate hydrolases"/>
    <property type="match status" value="1"/>
</dbReference>
<evidence type="ECO:0000256" key="1">
    <source>
        <dbReference type="ARBA" id="ARBA00022448"/>
    </source>
</evidence>
<evidence type="ECO:0000256" key="3">
    <source>
        <dbReference type="ARBA" id="ARBA00022840"/>
    </source>
</evidence>
<evidence type="ECO:0000259" key="6">
    <source>
        <dbReference type="PROSITE" id="PS50893"/>
    </source>
</evidence>
<organism evidence="7 8">
    <name type="scientific">Streptomyces synnematoformans</name>
    <dbReference type="NCBI Taxonomy" id="415721"/>
    <lineage>
        <taxon>Bacteria</taxon>
        <taxon>Bacillati</taxon>
        <taxon>Actinomycetota</taxon>
        <taxon>Actinomycetes</taxon>
        <taxon>Kitasatosporales</taxon>
        <taxon>Streptomycetaceae</taxon>
        <taxon>Streptomyces</taxon>
    </lineage>
</organism>
<dbReference type="Proteomes" id="UP001500443">
    <property type="component" value="Unassembled WGS sequence"/>
</dbReference>
<dbReference type="InterPro" id="IPR003439">
    <property type="entry name" value="ABC_transporter-like_ATP-bd"/>
</dbReference>
<proteinExistence type="predicted"/>
<reference evidence="7 8" key="1">
    <citation type="journal article" date="2019" name="Int. J. Syst. Evol. Microbiol.">
        <title>The Global Catalogue of Microorganisms (GCM) 10K type strain sequencing project: providing services to taxonomists for standard genome sequencing and annotation.</title>
        <authorList>
            <consortium name="The Broad Institute Genomics Platform"/>
            <consortium name="The Broad Institute Genome Sequencing Center for Infectious Disease"/>
            <person name="Wu L."/>
            <person name="Ma J."/>
        </authorList>
    </citation>
    <scope>NUCLEOTIDE SEQUENCE [LARGE SCALE GENOMIC DNA]</scope>
    <source>
        <strain evidence="7 8">JCM 15481</strain>
    </source>
</reference>
<feature type="compositionally biased region" description="Basic and acidic residues" evidence="5">
    <location>
        <begin position="261"/>
        <end position="274"/>
    </location>
</feature>
<accession>A0ABN2AD94</accession>
<keyword evidence="8" id="KW-1185">Reference proteome</keyword>
<evidence type="ECO:0000256" key="5">
    <source>
        <dbReference type="SAM" id="MobiDB-lite"/>
    </source>
</evidence>
<dbReference type="PROSITE" id="PS00211">
    <property type="entry name" value="ABC_TRANSPORTER_1"/>
    <property type="match status" value="1"/>
</dbReference>
<keyword evidence="2" id="KW-0547">Nucleotide-binding</keyword>
<dbReference type="PROSITE" id="PS50893">
    <property type="entry name" value="ABC_TRANSPORTER_2"/>
    <property type="match status" value="1"/>
</dbReference>
<dbReference type="CDD" id="cd03260">
    <property type="entry name" value="ABC_PstB_phosphate_transporter"/>
    <property type="match status" value="1"/>
</dbReference>
<name>A0ABN2AD94_9ACTN</name>
<feature type="domain" description="ABC transporter" evidence="6">
    <location>
        <begin position="21"/>
        <end position="269"/>
    </location>
</feature>
<dbReference type="InterPro" id="IPR017871">
    <property type="entry name" value="ABC_transporter-like_CS"/>
</dbReference>
<keyword evidence="4" id="KW-1278">Translocase</keyword>
<evidence type="ECO:0000313" key="8">
    <source>
        <dbReference type="Proteomes" id="UP001500443"/>
    </source>
</evidence>
<dbReference type="PANTHER" id="PTHR43423">
    <property type="entry name" value="ABC TRANSPORTER I FAMILY MEMBER 17"/>
    <property type="match status" value="1"/>
</dbReference>